<protein>
    <submittedName>
        <fullName evidence="2">Uncharacterized protein</fullName>
    </submittedName>
</protein>
<proteinExistence type="predicted"/>
<dbReference type="RefSeq" id="WP_212636377.1">
    <property type="nucleotide sequence ID" value="NZ_CP137575.1"/>
</dbReference>
<keyword evidence="2" id="KW-0614">Plasmid</keyword>
<gene>
    <name evidence="1" type="ORF">Q5707_40230</name>
    <name evidence="2" type="ORF">Q5707_44765</name>
</gene>
<evidence type="ECO:0000313" key="3">
    <source>
        <dbReference type="Proteomes" id="UP001231166"/>
    </source>
</evidence>
<dbReference type="AlphaFoldDB" id="A0AAX3YTR3"/>
<accession>A0AAX3YTR3</accession>
<reference evidence="2" key="1">
    <citation type="submission" date="2023-07" db="EMBL/GenBank/DDBJ databases">
        <title>Genomic analysis of Rhodococcus opacus VOC-14 with glycol ethers degradation activity.</title>
        <authorList>
            <person name="Narkevich D.A."/>
            <person name="Hlushen A.M."/>
            <person name="Akhremchuk A.E."/>
            <person name="Sikolenko M.A."/>
            <person name="Valentovich L.N."/>
        </authorList>
    </citation>
    <scope>NUCLEOTIDE SEQUENCE</scope>
    <source>
        <strain evidence="2">VOC-14</strain>
        <plasmid evidence="2">pRho-VOC14-L</plasmid>
    </source>
</reference>
<sequence length="71" mass="8128">MLGETAQSSRADDELKAVFVTGSGEERRVPWRWWPEVVDELEPPETSFCRFSADLAGIHTCGEDPHPKWRK</sequence>
<dbReference type="Proteomes" id="UP001231166">
    <property type="component" value="Plasmid pRho-VOC14-L"/>
</dbReference>
<dbReference type="EMBL" id="CP130956">
    <property type="protein sequence ID" value="WLF51722.1"/>
    <property type="molecule type" value="Genomic_DNA"/>
</dbReference>
<evidence type="ECO:0000313" key="2">
    <source>
        <dbReference type="EMBL" id="WLF52481.1"/>
    </source>
</evidence>
<dbReference type="EMBL" id="CP130956">
    <property type="protein sequence ID" value="WLF52481.1"/>
    <property type="molecule type" value="Genomic_DNA"/>
</dbReference>
<name>A0AAX3YTR3_RHOOP</name>
<organism evidence="2 3">
    <name type="scientific">Rhodococcus opacus</name>
    <name type="common">Nocardia opaca</name>
    <dbReference type="NCBI Taxonomy" id="37919"/>
    <lineage>
        <taxon>Bacteria</taxon>
        <taxon>Bacillati</taxon>
        <taxon>Actinomycetota</taxon>
        <taxon>Actinomycetes</taxon>
        <taxon>Mycobacteriales</taxon>
        <taxon>Nocardiaceae</taxon>
        <taxon>Rhodococcus</taxon>
    </lineage>
</organism>
<evidence type="ECO:0000313" key="1">
    <source>
        <dbReference type="EMBL" id="WLF51722.1"/>
    </source>
</evidence>
<geneLocation type="plasmid" evidence="2 3">
    <name>pRho-VOC14-L</name>
</geneLocation>